<proteinExistence type="predicted"/>
<keyword evidence="2" id="KW-0813">Transport</keyword>
<dbReference type="EMBL" id="JAGGLG010000005">
    <property type="protein sequence ID" value="MBP2017575.1"/>
    <property type="molecule type" value="Genomic_DNA"/>
</dbReference>
<name>A0ABS4JPX3_9FIRM</name>
<evidence type="ECO:0000313" key="10">
    <source>
        <dbReference type="Proteomes" id="UP001519289"/>
    </source>
</evidence>
<evidence type="ECO:0000256" key="4">
    <source>
        <dbReference type="ARBA" id="ARBA00022692"/>
    </source>
</evidence>
<keyword evidence="4 7" id="KW-0812">Transmembrane</keyword>
<dbReference type="PANTHER" id="PTHR23513">
    <property type="entry name" value="INTEGRAL MEMBRANE EFFLUX PROTEIN-RELATED"/>
    <property type="match status" value="1"/>
</dbReference>
<keyword evidence="6 7" id="KW-0472">Membrane</keyword>
<accession>A0ABS4JPX3</accession>
<dbReference type="InterPro" id="IPR011701">
    <property type="entry name" value="MFS"/>
</dbReference>
<dbReference type="Proteomes" id="UP001519289">
    <property type="component" value="Unassembled WGS sequence"/>
</dbReference>
<feature type="transmembrane region" description="Helical" evidence="7">
    <location>
        <begin position="79"/>
        <end position="97"/>
    </location>
</feature>
<evidence type="ECO:0000256" key="1">
    <source>
        <dbReference type="ARBA" id="ARBA00004651"/>
    </source>
</evidence>
<dbReference type="InterPro" id="IPR020846">
    <property type="entry name" value="MFS_dom"/>
</dbReference>
<dbReference type="Gene3D" id="1.20.1250.20">
    <property type="entry name" value="MFS general substrate transporter like domains"/>
    <property type="match status" value="1"/>
</dbReference>
<evidence type="ECO:0000256" key="6">
    <source>
        <dbReference type="ARBA" id="ARBA00023136"/>
    </source>
</evidence>
<keyword evidence="3" id="KW-1003">Cell membrane</keyword>
<feature type="transmembrane region" description="Helical" evidence="7">
    <location>
        <begin position="221"/>
        <end position="246"/>
    </location>
</feature>
<organism evidence="9 10">
    <name type="scientific">Symbiobacterium terraclitae</name>
    <dbReference type="NCBI Taxonomy" id="557451"/>
    <lineage>
        <taxon>Bacteria</taxon>
        <taxon>Bacillati</taxon>
        <taxon>Bacillota</taxon>
        <taxon>Clostridia</taxon>
        <taxon>Eubacteriales</taxon>
        <taxon>Symbiobacteriaceae</taxon>
        <taxon>Symbiobacterium</taxon>
    </lineage>
</organism>
<evidence type="ECO:0000313" key="9">
    <source>
        <dbReference type="EMBL" id="MBP2017575.1"/>
    </source>
</evidence>
<evidence type="ECO:0000256" key="5">
    <source>
        <dbReference type="ARBA" id="ARBA00022989"/>
    </source>
</evidence>
<feature type="transmembrane region" description="Helical" evidence="7">
    <location>
        <begin position="371"/>
        <end position="393"/>
    </location>
</feature>
<evidence type="ECO:0000256" key="2">
    <source>
        <dbReference type="ARBA" id="ARBA00022448"/>
    </source>
</evidence>
<comment type="subcellular location">
    <subcellularLocation>
        <location evidence="1">Cell membrane</location>
        <topology evidence="1">Multi-pass membrane protein</topology>
    </subcellularLocation>
</comment>
<dbReference type="SUPFAM" id="SSF103473">
    <property type="entry name" value="MFS general substrate transporter"/>
    <property type="match status" value="1"/>
</dbReference>
<feature type="transmembrane region" description="Helical" evidence="7">
    <location>
        <begin position="309"/>
        <end position="327"/>
    </location>
</feature>
<sequence>MNESTASPNYRQSVGVMSAAQLVTGLGDQIYSVALPWLVFNLAESAFQVGVFRAIESSATAVTGIAAGVLADRLGPRRTLALVALLGPLVLLLVPTAQFGRRLSFPLLCLVGFLSLSLHRLKWTSWYSSIPRVVPKAHLSQANAALQLSHAAEAAVGPALAGLLINGLGAIRSLFVDMLSFGALWIALPFVPARPAEAPRGGAVWSETREGLRFLVGNRTIWAFTLFVGALNVILGSVIIVTLLKLRTEFHASAGRTGLVLIGAGAGAVFGSILSPVLVRRLQMRVVDIIGVAALALAAMGMARSDAALSLSLALVTFSVTVGNIGYHTVRQTLTPDHLQGRVTGTSVALHRSLVPLGAALLGFLTEWKGASSTLIFMGSWVLIALAVFRLYLRGRAQVELKL</sequence>
<feature type="transmembrane region" description="Helical" evidence="7">
    <location>
        <begin position="348"/>
        <end position="365"/>
    </location>
</feature>
<feature type="domain" description="Major facilitator superfamily (MFS) profile" evidence="8">
    <location>
        <begin position="13"/>
        <end position="397"/>
    </location>
</feature>
<evidence type="ECO:0000256" key="7">
    <source>
        <dbReference type="SAM" id="Phobius"/>
    </source>
</evidence>
<feature type="transmembrane region" description="Helical" evidence="7">
    <location>
        <begin position="286"/>
        <end position="303"/>
    </location>
</feature>
<dbReference type="PROSITE" id="PS50850">
    <property type="entry name" value="MFS"/>
    <property type="match status" value="1"/>
</dbReference>
<keyword evidence="10" id="KW-1185">Reference proteome</keyword>
<dbReference type="CDD" id="cd06173">
    <property type="entry name" value="MFS_MefA_like"/>
    <property type="match status" value="1"/>
</dbReference>
<protein>
    <submittedName>
        <fullName evidence="9">MFS family permease</fullName>
    </submittedName>
</protein>
<reference evidence="9 10" key="1">
    <citation type="submission" date="2021-03" db="EMBL/GenBank/DDBJ databases">
        <title>Genomic Encyclopedia of Type Strains, Phase IV (KMG-IV): sequencing the most valuable type-strain genomes for metagenomic binning, comparative biology and taxonomic classification.</title>
        <authorList>
            <person name="Goeker M."/>
        </authorList>
    </citation>
    <scope>NUCLEOTIDE SEQUENCE [LARGE SCALE GENOMIC DNA]</scope>
    <source>
        <strain evidence="9 10">DSM 27138</strain>
    </source>
</reference>
<feature type="transmembrane region" description="Helical" evidence="7">
    <location>
        <begin position="142"/>
        <end position="165"/>
    </location>
</feature>
<keyword evidence="5 7" id="KW-1133">Transmembrane helix</keyword>
<feature type="transmembrane region" description="Helical" evidence="7">
    <location>
        <begin position="258"/>
        <end position="279"/>
    </location>
</feature>
<evidence type="ECO:0000256" key="3">
    <source>
        <dbReference type="ARBA" id="ARBA00022475"/>
    </source>
</evidence>
<dbReference type="InterPro" id="IPR036259">
    <property type="entry name" value="MFS_trans_sf"/>
</dbReference>
<dbReference type="RefSeq" id="WP_209465715.1">
    <property type="nucleotide sequence ID" value="NZ_JAGGLG010000005.1"/>
</dbReference>
<comment type="caution">
    <text evidence="9">The sequence shown here is derived from an EMBL/GenBank/DDBJ whole genome shotgun (WGS) entry which is preliminary data.</text>
</comment>
<gene>
    <name evidence="9" type="ORF">J2Z79_000958</name>
</gene>
<dbReference type="Pfam" id="PF07690">
    <property type="entry name" value="MFS_1"/>
    <property type="match status" value="1"/>
</dbReference>
<evidence type="ECO:0000259" key="8">
    <source>
        <dbReference type="PROSITE" id="PS50850"/>
    </source>
</evidence>
<dbReference type="PANTHER" id="PTHR23513:SF6">
    <property type="entry name" value="MAJOR FACILITATOR SUPERFAMILY ASSOCIATED DOMAIN-CONTAINING PROTEIN"/>
    <property type="match status" value="1"/>
</dbReference>